<name>A0A0D2D6W7_9EURO</name>
<dbReference type="SUPFAM" id="SSF50978">
    <property type="entry name" value="WD40 repeat-like"/>
    <property type="match status" value="1"/>
</dbReference>
<feature type="domain" description="RSE1/DDB1/CPSF1 first beta-propeller" evidence="3">
    <location>
        <begin position="40"/>
        <end position="448"/>
    </location>
</feature>
<reference evidence="5 6" key="1">
    <citation type="submission" date="2015-01" db="EMBL/GenBank/DDBJ databases">
        <title>The Genome Sequence of Capronia semiimmersa CBS27337.</title>
        <authorList>
            <consortium name="The Broad Institute Genomics Platform"/>
            <person name="Cuomo C."/>
            <person name="de Hoog S."/>
            <person name="Gorbushina A."/>
            <person name="Stielow B."/>
            <person name="Teixiera M."/>
            <person name="Abouelleil A."/>
            <person name="Chapman S.B."/>
            <person name="Priest M."/>
            <person name="Young S.K."/>
            <person name="Wortman J."/>
            <person name="Nusbaum C."/>
            <person name="Birren B."/>
        </authorList>
    </citation>
    <scope>NUCLEOTIDE SEQUENCE [LARGE SCALE GENOMIC DNA]</scope>
    <source>
        <strain evidence="5 6">CBS 27337</strain>
    </source>
</reference>
<evidence type="ECO:0000259" key="4">
    <source>
        <dbReference type="Pfam" id="PF23726"/>
    </source>
</evidence>
<evidence type="ECO:0000256" key="2">
    <source>
        <dbReference type="SAM" id="MobiDB-lite"/>
    </source>
</evidence>
<dbReference type="EMBL" id="KN846956">
    <property type="protein sequence ID" value="KIW73316.1"/>
    <property type="molecule type" value="Genomic_DNA"/>
</dbReference>
<dbReference type="InterPro" id="IPR050358">
    <property type="entry name" value="RSE1/DDB1/CFT1"/>
</dbReference>
<feature type="domain" description="RSE1/DDB1/CPSF1 second beta-propeller" evidence="4">
    <location>
        <begin position="555"/>
        <end position="856"/>
    </location>
</feature>
<evidence type="ECO:0000313" key="5">
    <source>
        <dbReference type="EMBL" id="KIW73316.1"/>
    </source>
</evidence>
<feature type="region of interest" description="Disordered" evidence="2">
    <location>
        <begin position="1"/>
        <end position="27"/>
    </location>
</feature>
<accession>A0A0D2D6W7</accession>
<dbReference type="HOGENOM" id="CLU_003539_0_0_1"/>
<feature type="region of interest" description="Disordered" evidence="2">
    <location>
        <begin position="893"/>
        <end position="922"/>
    </location>
</feature>
<keyword evidence="1" id="KW-0507">mRNA processing</keyword>
<protein>
    <submittedName>
        <fullName evidence="5">Uncharacterized protein</fullName>
    </submittedName>
</protein>
<dbReference type="InterPro" id="IPR018846">
    <property type="entry name" value="Beta-prop_RSE1/DDB1/CPSF1_1st"/>
</dbReference>
<dbReference type="Pfam" id="PF10433">
    <property type="entry name" value="Beta-prop_RSE1_1st"/>
    <property type="match status" value="1"/>
</dbReference>
<proteinExistence type="predicted"/>
<keyword evidence="6" id="KW-1185">Reference proteome</keyword>
<sequence length="1302" mass="144833">MTPASGRRPRGKSSSPEHEPSTSQERVGILSRTLNLSSTIRWILPARLRSPSKNDVVFVGHTFIQLYEFQDSGQLVDTTGKLDFGTAIADAKVISADLKTVPVVDAILKQERDLEQFSIRGQPVSDGQPPQLLVLVTRDNDMIYVYARENSVGDVHLVFAKRPFLRGSDLPSSECRDIAVDPESRALAIASPSGYVGVFKLPCVDEIKAQIDGWDPLNPASFCPAKEQRFITIDGKILLISFLPSPDADPSKVVLLLLVYSDDERQETYQYLFTWDNRLSLKTIQPMVPCSGRRLNEVELPTMLIPSTRAYSYMVVMPSGITYYENVQSSEWKRINCAFPKDNEGPLEWVQWSRPRRHTHYLQRRDDIVLIREDGLLRNFLFDKHSSKKFSTNNVIGHLGLSVDTAFCMLSGPPGKGGDILVVGGSMTDGGVFHVSARGSPERIQRVETLAPLNDIVAGPPIPVDAEDIAMQRGAPGRLYTCSGPHDRKGQVSEIRYGLEAQIGWKMEFPDAGLIDRLFSLELPNINEVLLLASHTASSCMVAFELETQDISFTDSESHPGFDFEHPTLAAAVFNRDTVIQITTAGISAILVEGDDQVTRIRHLRSTLEHASISIGDDSVIAAVRASDTGFDLCMIEIETTEDGRLQFDVSQLIRLRHIPKSICCVQTDNGRLIVIGTATGELLCYDETLQPVFQHQIQDIHPEVKNAAVSSLVALSHNLIDPTLLLCGLRSGTVLCVELKVQTKDGMRIDVRCADVFRVGATAVQIVEERGRPDTSGNPSALVLCEYAIHRITLHPNSAVVDFTFSPAWVVDRTNPSAVPLVNAVHRIPKLESKYEQPGGFLICATEDEILFCSLVAQEHGIARHLYFNGVPRRLLYSQFLEKFAVAFSREGDPYEPPPRRPTNVPLLPGEKDPTDRPTGKVQRVGLQLVARNLTYPAGKKDEDATFSTMVTGDNSDILHDFIDWRPTDDVFHYEWLVLALERPGIVPPGPGHGRVVCVNAKTLGKGKPDANAKVAFQDKEPVTAICAYKKSSLLIACGKEIVLRHLDFQTRRWETLSRHAIPSMANAISCQGSLICVATREHSLFVLVDQNDQLRQHKCDGGIRYAKDVVVLDLSTAVFASVDVAGTDIVGFSGLNKANSNATPLFHAKMPGHIHRFRLDSSHGSQRSGRTRFYGATMDGTLFHFTLLKHKEWKLLHFIEEMSYLDRKAITAVPMKRRDADDKVYLWTPPSFKPKDMHVRGDRLLMMIEDGPYNLRNVLKGSPRLEAFNALVKEVLAETDQPVEVAIAWMRKFLRYPPRS</sequence>
<gene>
    <name evidence="5" type="ORF">PV04_01447</name>
</gene>
<dbReference type="PANTHER" id="PTHR10644">
    <property type="entry name" value="DNA REPAIR/RNA PROCESSING CPSF FAMILY"/>
    <property type="match status" value="1"/>
</dbReference>
<dbReference type="InterPro" id="IPR058543">
    <property type="entry name" value="Beta-prop_RSE1/DDB1/CPSF1_2nd"/>
</dbReference>
<organism evidence="5 6">
    <name type="scientific">Phialophora macrospora</name>
    <dbReference type="NCBI Taxonomy" id="1851006"/>
    <lineage>
        <taxon>Eukaryota</taxon>
        <taxon>Fungi</taxon>
        <taxon>Dikarya</taxon>
        <taxon>Ascomycota</taxon>
        <taxon>Pezizomycotina</taxon>
        <taxon>Eurotiomycetes</taxon>
        <taxon>Chaetothyriomycetidae</taxon>
        <taxon>Chaetothyriales</taxon>
        <taxon>Herpotrichiellaceae</taxon>
        <taxon>Phialophora</taxon>
    </lineage>
</organism>
<dbReference type="InterPro" id="IPR015943">
    <property type="entry name" value="WD40/YVTN_repeat-like_dom_sf"/>
</dbReference>
<evidence type="ECO:0000259" key="3">
    <source>
        <dbReference type="Pfam" id="PF10433"/>
    </source>
</evidence>
<dbReference type="InterPro" id="IPR036322">
    <property type="entry name" value="WD40_repeat_dom_sf"/>
</dbReference>
<dbReference type="Gene3D" id="2.130.10.10">
    <property type="entry name" value="YVTN repeat-like/Quinoprotein amine dehydrogenase"/>
    <property type="match status" value="3"/>
</dbReference>
<dbReference type="Proteomes" id="UP000054266">
    <property type="component" value="Unassembled WGS sequence"/>
</dbReference>
<evidence type="ECO:0000313" key="6">
    <source>
        <dbReference type="Proteomes" id="UP000054266"/>
    </source>
</evidence>
<feature type="compositionally biased region" description="Basic and acidic residues" evidence="2">
    <location>
        <begin position="911"/>
        <end position="920"/>
    </location>
</feature>
<dbReference type="STRING" id="5601.A0A0D2D6W7"/>
<evidence type="ECO:0000256" key="1">
    <source>
        <dbReference type="ARBA" id="ARBA00022664"/>
    </source>
</evidence>
<dbReference type="Pfam" id="PF23726">
    <property type="entry name" value="Beta-prop_RSE1_2nd"/>
    <property type="match status" value="1"/>
</dbReference>
<dbReference type="GO" id="GO:0006397">
    <property type="term" value="P:mRNA processing"/>
    <property type="evidence" value="ECO:0007669"/>
    <property type="project" value="UniProtKB-KW"/>
</dbReference>